<evidence type="ECO:0000256" key="1">
    <source>
        <dbReference type="ARBA" id="ARBA00022448"/>
    </source>
</evidence>
<gene>
    <name evidence="6" type="ORF">CARN2_3627</name>
</gene>
<dbReference type="InterPro" id="IPR001486">
    <property type="entry name" value="Hemoglobin_trunc"/>
</dbReference>
<reference evidence="6" key="1">
    <citation type="submission" date="2009-10" db="EMBL/GenBank/DDBJ databases">
        <title>Diversity of trophic interactions inside an arsenic-rich microbial ecosystem.</title>
        <authorList>
            <person name="Bertin P.N."/>
            <person name="Heinrich-Salmeron A."/>
            <person name="Pelletier E."/>
            <person name="Goulhen-Chollet F."/>
            <person name="Arsene-Ploetze F."/>
            <person name="Gallien S."/>
            <person name="Calteau A."/>
            <person name="Vallenet D."/>
            <person name="Casiot C."/>
            <person name="Chane-Woon-Ming B."/>
            <person name="Giloteaux L."/>
            <person name="Barakat M."/>
            <person name="Bonnefoy V."/>
            <person name="Bruneel O."/>
            <person name="Chandler M."/>
            <person name="Cleiss J."/>
            <person name="Duran R."/>
            <person name="Elbaz-Poulichet F."/>
            <person name="Fonknechten N."/>
            <person name="Lauga B."/>
            <person name="Mornico D."/>
            <person name="Ortet P."/>
            <person name="Schaeffer C."/>
            <person name="Siguier P."/>
            <person name="Alexander Thil Smith A."/>
            <person name="Van Dorsselaer A."/>
            <person name="Weissenbach J."/>
            <person name="Medigue C."/>
            <person name="Le Paslier D."/>
        </authorList>
    </citation>
    <scope>NUCLEOTIDE SEQUENCE</scope>
</reference>
<dbReference type="PANTHER" id="PTHR47366">
    <property type="entry name" value="TWO-ON-TWO HEMOGLOBIN-3"/>
    <property type="match status" value="1"/>
</dbReference>
<dbReference type="GO" id="GO:0019825">
    <property type="term" value="F:oxygen binding"/>
    <property type="evidence" value="ECO:0007669"/>
    <property type="project" value="InterPro"/>
</dbReference>
<dbReference type="InterPro" id="IPR009050">
    <property type="entry name" value="Globin-like_sf"/>
</dbReference>
<organism evidence="6">
    <name type="scientific">mine drainage metagenome</name>
    <dbReference type="NCBI Taxonomy" id="410659"/>
    <lineage>
        <taxon>unclassified sequences</taxon>
        <taxon>metagenomes</taxon>
        <taxon>ecological metagenomes</taxon>
    </lineage>
</organism>
<evidence type="ECO:0000256" key="5">
    <source>
        <dbReference type="ARBA" id="ARBA00034496"/>
    </source>
</evidence>
<evidence type="ECO:0000256" key="2">
    <source>
        <dbReference type="ARBA" id="ARBA00022617"/>
    </source>
</evidence>
<dbReference type="Gene3D" id="1.10.490.10">
    <property type="entry name" value="Globins"/>
    <property type="match status" value="1"/>
</dbReference>
<protein>
    <submittedName>
        <fullName evidence="6">Putative Protozoan/cyanobacterial globin</fullName>
    </submittedName>
</protein>
<sequence>MSAQPASAPKPYDLLGGERGVRALVDRFYDLMDLEPAYAELRAMHPTQSEDTRDKLFWFLSGWFGGPGLYEQRFGHPRLRMRHFPYAIGTRERDQWLACMHQAMMEENVPEALQLRLRAAFAGTADWMRNQQEDSAAPPQPPLVSR</sequence>
<dbReference type="CDD" id="cd14773">
    <property type="entry name" value="TrHb2_PhHbO-like_O"/>
    <property type="match status" value="1"/>
</dbReference>
<dbReference type="GO" id="GO:0046872">
    <property type="term" value="F:metal ion binding"/>
    <property type="evidence" value="ECO:0007669"/>
    <property type="project" value="UniProtKB-KW"/>
</dbReference>
<evidence type="ECO:0000256" key="4">
    <source>
        <dbReference type="ARBA" id="ARBA00023004"/>
    </source>
</evidence>
<evidence type="ECO:0000256" key="3">
    <source>
        <dbReference type="ARBA" id="ARBA00022723"/>
    </source>
</evidence>
<dbReference type="GO" id="GO:0020037">
    <property type="term" value="F:heme binding"/>
    <property type="evidence" value="ECO:0007669"/>
    <property type="project" value="InterPro"/>
</dbReference>
<proteinExistence type="inferred from homology"/>
<dbReference type="EMBL" id="CABM01000049">
    <property type="protein sequence ID" value="CBH98151.1"/>
    <property type="molecule type" value="Genomic_DNA"/>
</dbReference>
<comment type="similarity">
    <text evidence="5">Belongs to the truncated hemoglobin family. Group II subfamily.</text>
</comment>
<dbReference type="SUPFAM" id="SSF46458">
    <property type="entry name" value="Globin-like"/>
    <property type="match status" value="1"/>
</dbReference>
<evidence type="ECO:0000313" key="6">
    <source>
        <dbReference type="EMBL" id="CBH98151.1"/>
    </source>
</evidence>
<keyword evidence="1" id="KW-0813">Transport</keyword>
<accession>E6PT94</accession>
<dbReference type="InterPro" id="IPR012292">
    <property type="entry name" value="Globin/Proto"/>
</dbReference>
<dbReference type="InterPro" id="IPR044203">
    <property type="entry name" value="GlbO/GLB3-like"/>
</dbReference>
<keyword evidence="3" id="KW-0479">Metal-binding</keyword>
<dbReference type="AlphaFoldDB" id="E6PT94"/>
<comment type="caution">
    <text evidence="6">The sequence shown here is derived from an EMBL/GenBank/DDBJ whole genome shotgun (WGS) entry which is preliminary data.</text>
</comment>
<dbReference type="PANTHER" id="PTHR47366:SF1">
    <property type="entry name" value="TWO-ON-TWO HEMOGLOBIN-3"/>
    <property type="match status" value="1"/>
</dbReference>
<name>E6PT94_9ZZZZ</name>
<keyword evidence="4" id="KW-0408">Iron</keyword>
<dbReference type="Pfam" id="PF01152">
    <property type="entry name" value="Bac_globin"/>
    <property type="match status" value="1"/>
</dbReference>
<keyword evidence="2" id="KW-0349">Heme</keyword>
<dbReference type="GO" id="GO:0005344">
    <property type="term" value="F:oxygen carrier activity"/>
    <property type="evidence" value="ECO:0007669"/>
    <property type="project" value="InterPro"/>
</dbReference>